<evidence type="ECO:0000313" key="2">
    <source>
        <dbReference type="Proteomes" id="UP000595197"/>
    </source>
</evidence>
<protein>
    <submittedName>
        <fullName evidence="1">PAS domain-containing protein</fullName>
    </submittedName>
</protein>
<gene>
    <name evidence="1" type="ORF">IGS68_10300</name>
</gene>
<proteinExistence type="predicted"/>
<dbReference type="EMBL" id="CP067420">
    <property type="protein sequence ID" value="QQP91564.1"/>
    <property type="molecule type" value="Genomic_DNA"/>
</dbReference>
<reference evidence="1" key="1">
    <citation type="submission" date="2021-02" db="EMBL/GenBank/DDBJ databases">
        <title>Skermanella TT6 skin isolate.</title>
        <authorList>
            <person name="Lee K."/>
            <person name="Ganzorig M."/>
        </authorList>
    </citation>
    <scope>NUCLEOTIDE SEQUENCE</scope>
    <source>
        <strain evidence="1">TT6</strain>
    </source>
</reference>
<name>A0ABX7BBQ1_9PROT</name>
<sequence length="140" mass="16046">MAKRGDRRMPSRADIDPVEIPRLLSSTALVEVLRDPLDFRFRLLGTAIDRITSRNLRGLRFSELPFLIPGNKGWTDYEYVATTGRPLLTDRPYVGQSKLVVRLTDSLFPLSDDGETVNMVWSFLDIWQVPPRERSWNGIA</sequence>
<dbReference type="RefSeq" id="WP_201079613.1">
    <property type="nucleotide sequence ID" value="NZ_CP067420.1"/>
</dbReference>
<organism evidence="1 2">
    <name type="scientific">Skermanella cutis</name>
    <dbReference type="NCBI Taxonomy" id="2775420"/>
    <lineage>
        <taxon>Bacteria</taxon>
        <taxon>Pseudomonadati</taxon>
        <taxon>Pseudomonadota</taxon>
        <taxon>Alphaproteobacteria</taxon>
        <taxon>Rhodospirillales</taxon>
        <taxon>Azospirillaceae</taxon>
        <taxon>Skermanella</taxon>
    </lineage>
</organism>
<dbReference type="Proteomes" id="UP000595197">
    <property type="component" value="Chromosome"/>
</dbReference>
<evidence type="ECO:0000313" key="1">
    <source>
        <dbReference type="EMBL" id="QQP91564.1"/>
    </source>
</evidence>
<keyword evidence="2" id="KW-1185">Reference proteome</keyword>
<dbReference type="Pfam" id="PF07310">
    <property type="entry name" value="PAS_5"/>
    <property type="match status" value="1"/>
</dbReference>
<dbReference type="InterPro" id="IPR009922">
    <property type="entry name" value="DUF1457"/>
</dbReference>
<accession>A0ABX7BBQ1</accession>